<feature type="binding site" evidence="9">
    <location>
        <begin position="197"/>
        <end position="200"/>
    </location>
    <ligand>
        <name>substrate</name>
    </ligand>
</feature>
<dbReference type="NCBIfam" id="TIGR00091">
    <property type="entry name" value="tRNA (guanosine(46)-N7)-methyltransferase TrmB"/>
    <property type="match status" value="1"/>
</dbReference>
<feature type="binding site" evidence="9">
    <location>
        <position position="126"/>
    </location>
    <ligand>
        <name>substrate</name>
    </ligand>
</feature>
<evidence type="ECO:0000256" key="6">
    <source>
        <dbReference type="ARBA" id="ARBA00022694"/>
    </source>
</evidence>
<keyword evidence="4 9" id="KW-0808">Transferase</keyword>
<feature type="binding site" evidence="9">
    <location>
        <position position="158"/>
    </location>
    <ligand>
        <name>substrate</name>
    </ligand>
</feature>
<dbReference type="AlphaFoldDB" id="A0A9D2FR29"/>
<feature type="binding site" evidence="9">
    <location>
        <position position="100"/>
    </location>
    <ligand>
        <name>S-adenosyl-L-methionine</name>
        <dbReference type="ChEBI" id="CHEBI:59789"/>
    </ligand>
</feature>
<evidence type="ECO:0000256" key="2">
    <source>
        <dbReference type="ARBA" id="ARBA00003015"/>
    </source>
</evidence>
<keyword evidence="6 9" id="KW-0819">tRNA processing</keyword>
<dbReference type="InterPro" id="IPR029063">
    <property type="entry name" value="SAM-dependent_MTases_sf"/>
</dbReference>
<dbReference type="SUPFAM" id="SSF53335">
    <property type="entry name" value="S-adenosyl-L-methionine-dependent methyltransferases"/>
    <property type="match status" value="1"/>
</dbReference>
<dbReference type="InterPro" id="IPR055361">
    <property type="entry name" value="tRNA_methyltr_TrmB_bact"/>
</dbReference>
<dbReference type="EC" id="2.1.1.33" evidence="9"/>
<organism evidence="10 11">
    <name type="scientific">Candidatus Blautia pullicola</name>
    <dbReference type="NCBI Taxonomy" id="2838498"/>
    <lineage>
        <taxon>Bacteria</taxon>
        <taxon>Bacillati</taxon>
        <taxon>Bacillota</taxon>
        <taxon>Clostridia</taxon>
        <taxon>Lachnospirales</taxon>
        <taxon>Lachnospiraceae</taxon>
        <taxon>Blautia</taxon>
    </lineage>
</organism>
<dbReference type="InterPro" id="IPR003358">
    <property type="entry name" value="tRNA_(Gua-N-7)_MeTrfase_Trmb"/>
</dbReference>
<dbReference type="Pfam" id="PF02390">
    <property type="entry name" value="Methyltransf_4"/>
    <property type="match status" value="1"/>
</dbReference>
<dbReference type="PROSITE" id="PS51625">
    <property type="entry name" value="SAM_MT_TRMB"/>
    <property type="match status" value="1"/>
</dbReference>
<comment type="pathway">
    <text evidence="7 9">tRNA modification; N(7)-methylguanine-tRNA biosynthesis.</text>
</comment>
<dbReference type="CDD" id="cd02440">
    <property type="entry name" value="AdoMet_MTases"/>
    <property type="match status" value="1"/>
</dbReference>
<dbReference type="GO" id="GO:0008176">
    <property type="term" value="F:tRNA (guanine(46)-N7)-methyltransferase activity"/>
    <property type="evidence" value="ECO:0007669"/>
    <property type="project" value="UniProtKB-UniRule"/>
</dbReference>
<evidence type="ECO:0000256" key="9">
    <source>
        <dbReference type="HAMAP-Rule" id="MF_01057"/>
    </source>
</evidence>
<dbReference type="HAMAP" id="MF_01057">
    <property type="entry name" value="tRNA_methyltr_TrmB"/>
    <property type="match status" value="1"/>
</dbReference>
<accession>A0A9D2FR29</accession>
<feature type="binding site" evidence="9">
    <location>
        <position position="43"/>
    </location>
    <ligand>
        <name>S-adenosyl-L-methionine</name>
        <dbReference type="ChEBI" id="CHEBI:59789"/>
    </ligand>
</feature>
<comment type="caution">
    <text evidence="9">Lacks conserved residue(s) required for the propagation of feature annotation.</text>
</comment>
<evidence type="ECO:0000256" key="4">
    <source>
        <dbReference type="ARBA" id="ARBA00022679"/>
    </source>
</evidence>
<evidence type="ECO:0000256" key="3">
    <source>
        <dbReference type="ARBA" id="ARBA00022603"/>
    </source>
</evidence>
<feature type="binding site" evidence="9">
    <location>
        <position position="68"/>
    </location>
    <ligand>
        <name>S-adenosyl-L-methionine</name>
        <dbReference type="ChEBI" id="CHEBI:59789"/>
    </ligand>
</feature>
<dbReference type="EMBL" id="DXBG01000101">
    <property type="protein sequence ID" value="HIZ65081.1"/>
    <property type="molecule type" value="Genomic_DNA"/>
</dbReference>
<dbReference type="GO" id="GO:0043527">
    <property type="term" value="C:tRNA methyltransferase complex"/>
    <property type="evidence" value="ECO:0007669"/>
    <property type="project" value="TreeGrafter"/>
</dbReference>
<proteinExistence type="inferred from homology"/>
<reference evidence="10" key="1">
    <citation type="journal article" date="2021" name="PeerJ">
        <title>Extensive microbial diversity within the chicken gut microbiome revealed by metagenomics and culture.</title>
        <authorList>
            <person name="Gilroy R."/>
            <person name="Ravi A."/>
            <person name="Getino M."/>
            <person name="Pursley I."/>
            <person name="Horton D.L."/>
            <person name="Alikhan N.F."/>
            <person name="Baker D."/>
            <person name="Gharbi K."/>
            <person name="Hall N."/>
            <person name="Watson M."/>
            <person name="Adriaenssens E.M."/>
            <person name="Foster-Nyarko E."/>
            <person name="Jarju S."/>
            <person name="Secka A."/>
            <person name="Antonio M."/>
            <person name="Oren A."/>
            <person name="Chaudhuri R.R."/>
            <person name="La Ragione R."/>
            <person name="Hildebrand F."/>
            <person name="Pallen M.J."/>
        </authorList>
    </citation>
    <scope>NUCLEOTIDE SEQUENCE</scope>
    <source>
        <strain evidence="10">1068</strain>
    </source>
</reference>
<dbReference type="Proteomes" id="UP000824056">
    <property type="component" value="Unassembled WGS sequence"/>
</dbReference>
<dbReference type="PANTHER" id="PTHR23417">
    <property type="entry name" value="3-DEOXY-D-MANNO-OCTULOSONIC-ACID TRANSFERASE/TRNA GUANINE-N 7 - -METHYLTRANSFERASE"/>
    <property type="match status" value="1"/>
</dbReference>
<sequence>MRLRNIPGAKEAIEKSKYVVSQEQEKKGSWCQVFGNQAPIHIEVGMGKGRFMMDMAALHPEINYVGIEMYDSVLIRAVEKMEEKEVQGSLPENLRFIRMDARELPLVFEKGEVGKIYLNFSDPWPKERHAKRRLTSRQFLQRYSEILAPDGTVEFKTDNEPLFKFSLEEIREAGWTLLAHTFDLHRDEKMMQGNVMTEYEEKFSSKGNPIYKLIAAMHP</sequence>
<evidence type="ECO:0000256" key="8">
    <source>
        <dbReference type="ARBA" id="ARBA00060767"/>
    </source>
</evidence>
<comment type="similarity">
    <text evidence="8 9">Belongs to the class I-like SAM-binding methyltransferase superfamily. TrmB family.</text>
</comment>
<dbReference type="NCBIfam" id="NF001080">
    <property type="entry name" value="PRK00121.2-2"/>
    <property type="match status" value="1"/>
</dbReference>
<comment type="caution">
    <text evidence="10">The sequence shown here is derived from an EMBL/GenBank/DDBJ whole genome shotgun (WGS) entry which is preliminary data.</text>
</comment>
<evidence type="ECO:0000256" key="7">
    <source>
        <dbReference type="ARBA" id="ARBA00060552"/>
    </source>
</evidence>
<protein>
    <recommendedName>
        <fullName evidence="9">tRNA (guanine-N(7)-)-methyltransferase</fullName>
        <ecNumber evidence="9">2.1.1.33</ecNumber>
    </recommendedName>
    <alternativeName>
        <fullName evidence="9">tRNA (guanine(46)-N(7))-methyltransferase</fullName>
    </alternativeName>
    <alternativeName>
        <fullName evidence="9">tRNA(m7G46)-methyltransferase</fullName>
    </alternativeName>
</protein>
<feature type="binding site" evidence="9">
    <location>
        <position position="122"/>
    </location>
    <ligand>
        <name>S-adenosyl-L-methionine</name>
        <dbReference type="ChEBI" id="CHEBI:59789"/>
    </ligand>
</feature>
<keyword evidence="3 9" id="KW-0489">Methyltransferase</keyword>
<evidence type="ECO:0000313" key="11">
    <source>
        <dbReference type="Proteomes" id="UP000824056"/>
    </source>
</evidence>
<dbReference type="Gene3D" id="3.40.50.150">
    <property type="entry name" value="Vaccinia Virus protein VP39"/>
    <property type="match status" value="1"/>
</dbReference>
<name>A0A9D2FR29_9FIRM</name>
<dbReference type="PANTHER" id="PTHR23417:SF14">
    <property type="entry name" value="PENTACOTRIPEPTIDE-REPEAT REGION OF PRORP DOMAIN-CONTAINING PROTEIN"/>
    <property type="match status" value="1"/>
</dbReference>
<comment type="catalytic activity">
    <reaction evidence="1 9">
        <text>guanosine(46) in tRNA + S-adenosyl-L-methionine = N(7)-methylguanosine(46) in tRNA + S-adenosyl-L-homocysteine</text>
        <dbReference type="Rhea" id="RHEA:42708"/>
        <dbReference type="Rhea" id="RHEA-COMP:10188"/>
        <dbReference type="Rhea" id="RHEA-COMP:10189"/>
        <dbReference type="ChEBI" id="CHEBI:57856"/>
        <dbReference type="ChEBI" id="CHEBI:59789"/>
        <dbReference type="ChEBI" id="CHEBI:74269"/>
        <dbReference type="ChEBI" id="CHEBI:74480"/>
        <dbReference type="EC" id="2.1.1.33"/>
    </reaction>
</comment>
<evidence type="ECO:0000256" key="5">
    <source>
        <dbReference type="ARBA" id="ARBA00022691"/>
    </source>
</evidence>
<keyword evidence="5 9" id="KW-0949">S-adenosyl-L-methionine</keyword>
<reference evidence="10" key="2">
    <citation type="submission" date="2021-04" db="EMBL/GenBank/DDBJ databases">
        <authorList>
            <person name="Gilroy R."/>
        </authorList>
    </citation>
    <scope>NUCLEOTIDE SEQUENCE</scope>
    <source>
        <strain evidence="10">1068</strain>
    </source>
</reference>
<evidence type="ECO:0000313" key="10">
    <source>
        <dbReference type="EMBL" id="HIZ65081.1"/>
    </source>
</evidence>
<dbReference type="FunFam" id="3.40.50.150:FF:000035">
    <property type="entry name" value="tRNA (guanine-N(7)-)-methyltransferase"/>
    <property type="match status" value="1"/>
</dbReference>
<evidence type="ECO:0000256" key="1">
    <source>
        <dbReference type="ARBA" id="ARBA00000142"/>
    </source>
</evidence>
<gene>
    <name evidence="9 10" type="primary">trmB</name>
    <name evidence="10" type="ORF">H9809_04135</name>
</gene>
<comment type="function">
    <text evidence="2 9">Catalyzes the formation of N(7)-methylguanine at position 46 (m7G46) in tRNA.</text>
</comment>